<protein>
    <recommendedName>
        <fullName evidence="1">ATP-dependent DNA helicase</fullName>
        <ecNumber evidence="1">5.6.2.3</ecNumber>
    </recommendedName>
</protein>
<feature type="domain" description="Helitron helicase-like" evidence="3">
    <location>
        <begin position="177"/>
        <end position="242"/>
    </location>
</feature>
<keyword evidence="1" id="KW-0234">DNA repair</keyword>
<comment type="cofactor">
    <cofactor evidence="1">
        <name>Mg(2+)</name>
        <dbReference type="ChEBI" id="CHEBI:18420"/>
    </cofactor>
</comment>
<dbReference type="PANTHER" id="PTHR10492:SF57">
    <property type="entry name" value="ATP-DEPENDENT DNA HELICASE"/>
    <property type="match status" value="1"/>
</dbReference>
<organism evidence="4 5">
    <name type="scientific">Acromyrmex heyeri</name>
    <dbReference type="NCBI Taxonomy" id="230685"/>
    <lineage>
        <taxon>Eukaryota</taxon>
        <taxon>Metazoa</taxon>
        <taxon>Ecdysozoa</taxon>
        <taxon>Arthropoda</taxon>
        <taxon>Hexapoda</taxon>
        <taxon>Insecta</taxon>
        <taxon>Pterygota</taxon>
        <taxon>Neoptera</taxon>
        <taxon>Endopterygota</taxon>
        <taxon>Hymenoptera</taxon>
        <taxon>Apocrita</taxon>
        <taxon>Aculeata</taxon>
        <taxon>Formicoidea</taxon>
        <taxon>Formicidae</taxon>
        <taxon>Myrmicinae</taxon>
        <taxon>Acromyrmex</taxon>
    </lineage>
</organism>
<name>A0A836F305_9HYME</name>
<dbReference type="GO" id="GO:0043139">
    <property type="term" value="F:5'-3' DNA helicase activity"/>
    <property type="evidence" value="ECO:0007669"/>
    <property type="project" value="UniProtKB-EC"/>
</dbReference>
<dbReference type="Gene3D" id="3.40.50.300">
    <property type="entry name" value="P-loop containing nucleotide triphosphate hydrolases"/>
    <property type="match status" value="1"/>
</dbReference>
<dbReference type="InterPro" id="IPR027417">
    <property type="entry name" value="P-loop_NTPase"/>
</dbReference>
<accession>A0A836F305</accession>
<keyword evidence="1 4" id="KW-0347">Helicase</keyword>
<dbReference type="Proteomes" id="UP000670152">
    <property type="component" value="Unassembled WGS sequence"/>
</dbReference>
<keyword evidence="1" id="KW-0233">DNA recombination</keyword>
<gene>
    <name evidence="4" type="primary">Pif2</name>
    <name evidence="4" type="ORF">G6Z77_0002841</name>
</gene>
<dbReference type="OrthoDB" id="7697904at2759"/>
<evidence type="ECO:0000256" key="1">
    <source>
        <dbReference type="RuleBase" id="RU363044"/>
    </source>
</evidence>
<dbReference type="GO" id="GO:0005524">
    <property type="term" value="F:ATP binding"/>
    <property type="evidence" value="ECO:0007669"/>
    <property type="project" value="UniProtKB-KW"/>
</dbReference>
<dbReference type="Pfam" id="PF05970">
    <property type="entry name" value="PIF1"/>
    <property type="match status" value="1"/>
</dbReference>
<proteinExistence type="inferred from homology"/>
<comment type="caution">
    <text evidence="4">The sequence shown here is derived from an EMBL/GenBank/DDBJ whole genome shotgun (WGS) entry which is preliminary data.</text>
</comment>
<dbReference type="SUPFAM" id="SSF52540">
    <property type="entry name" value="P-loop containing nucleoside triphosphate hydrolases"/>
    <property type="match status" value="1"/>
</dbReference>
<feature type="non-terminal residue" evidence="4">
    <location>
        <position position="1"/>
    </location>
</feature>
<evidence type="ECO:0000259" key="2">
    <source>
        <dbReference type="Pfam" id="PF05970"/>
    </source>
</evidence>
<dbReference type="PANTHER" id="PTHR10492">
    <property type="match status" value="1"/>
</dbReference>
<evidence type="ECO:0000313" key="5">
    <source>
        <dbReference type="Proteomes" id="UP000670152"/>
    </source>
</evidence>
<reference evidence="4 5" key="1">
    <citation type="submission" date="2020-02" db="EMBL/GenBank/DDBJ databases">
        <title>Relaxed selection underlies rapid genomic changes in the transitions from sociality to social parasitism in ants.</title>
        <authorList>
            <person name="Bi X."/>
        </authorList>
    </citation>
    <scope>NUCLEOTIDE SEQUENCE [LARGE SCALE GENOMIC DNA]</scope>
    <source>
        <strain evidence="4">BGI-DK2014b</strain>
        <tissue evidence="4">Whole body</tissue>
    </source>
</reference>
<comment type="catalytic activity">
    <reaction evidence="1">
        <text>ATP + H2O = ADP + phosphate + H(+)</text>
        <dbReference type="Rhea" id="RHEA:13065"/>
        <dbReference type="ChEBI" id="CHEBI:15377"/>
        <dbReference type="ChEBI" id="CHEBI:15378"/>
        <dbReference type="ChEBI" id="CHEBI:30616"/>
        <dbReference type="ChEBI" id="CHEBI:43474"/>
        <dbReference type="ChEBI" id="CHEBI:456216"/>
        <dbReference type="EC" id="5.6.2.3"/>
    </reaction>
</comment>
<dbReference type="AlphaFoldDB" id="A0A836F305"/>
<feature type="domain" description="DNA helicase Pif1-like DEAD-box helicase" evidence="2">
    <location>
        <begin position="405"/>
        <end position="560"/>
    </location>
</feature>
<keyword evidence="1" id="KW-0227">DNA damage</keyword>
<dbReference type="InterPro" id="IPR010285">
    <property type="entry name" value="DNA_helicase_pif1-like_DEAD"/>
</dbReference>
<dbReference type="GO" id="GO:0006281">
    <property type="term" value="P:DNA repair"/>
    <property type="evidence" value="ECO:0007669"/>
    <property type="project" value="UniProtKB-KW"/>
</dbReference>
<evidence type="ECO:0000259" key="3">
    <source>
        <dbReference type="Pfam" id="PF14214"/>
    </source>
</evidence>
<evidence type="ECO:0000313" key="4">
    <source>
        <dbReference type="EMBL" id="KAG5335785.1"/>
    </source>
</evidence>
<dbReference type="GO" id="GO:0016787">
    <property type="term" value="F:hydrolase activity"/>
    <property type="evidence" value="ECO:0007669"/>
    <property type="project" value="UniProtKB-KW"/>
</dbReference>
<keyword evidence="1" id="KW-0067">ATP-binding</keyword>
<dbReference type="EMBL" id="JAANIB010003836">
    <property type="protein sequence ID" value="KAG5335785.1"/>
    <property type="molecule type" value="Genomic_DNA"/>
</dbReference>
<keyword evidence="1" id="KW-0378">Hydrolase</keyword>
<dbReference type="InterPro" id="IPR025476">
    <property type="entry name" value="Helitron_helicase-like"/>
</dbReference>
<sequence length="562" mass="65527">NSIAGTICNKHITELNNDIVGENSDNNITLNQQCAEYQYHYRRQIQQPRININTTLINEIVEYHICSYNSSFSFTSFNANLVNFQNRRSGPYCFKRKNLLSNKYVLYAAPNENPIYGQFSILDNNEAINYRLNENSYLDLEIIEELENQQQLEIESGKLLPELQLLKPGMDRRRYNLVNNYVKIEKDRINCCKDHQKELRIETYQGLKAYMQRLKMITLPSTFIGSPMLQNYQDSMAIVNKFPFFYNIIMKHMIGHDAAITIESITENVIVDYDEIHNFMIHNFTETRYVEPEASWRIFEKKLQDNKSHAIIRLPVHLPNERNIIIKNEANEEKINERNILHWVKRKNHFNSTSFNVLKTVNGEVCQSFSTACLVLGLKMMMTGNLIVNITLEEAMEINMRQSNQLNNEQKEIVDLILNKLDINNNNYINGLGGSGKTFIYTTIYHLAKIINLFVLWLLRALLPAGKIVHKTFGLPIPLFLDSSNIKIQSKEAQYLEETDIFIWDEAPIAPRYALEIMDRTLRDIMNNNLPFGGKIIILDEDFRQLLLIKIHGTRCEIVNQI</sequence>
<dbReference type="Pfam" id="PF14214">
    <property type="entry name" value="Helitron_like_N"/>
    <property type="match status" value="1"/>
</dbReference>
<dbReference type="GO" id="GO:0000723">
    <property type="term" value="P:telomere maintenance"/>
    <property type="evidence" value="ECO:0007669"/>
    <property type="project" value="InterPro"/>
</dbReference>
<keyword evidence="5" id="KW-1185">Reference proteome</keyword>
<dbReference type="GO" id="GO:0006310">
    <property type="term" value="P:DNA recombination"/>
    <property type="evidence" value="ECO:0007669"/>
    <property type="project" value="UniProtKB-KW"/>
</dbReference>
<comment type="similarity">
    <text evidence="1">Belongs to the helicase family.</text>
</comment>
<keyword evidence="1" id="KW-0547">Nucleotide-binding</keyword>
<feature type="non-terminal residue" evidence="4">
    <location>
        <position position="562"/>
    </location>
</feature>
<dbReference type="EC" id="5.6.2.3" evidence="1"/>